<dbReference type="PANTHER" id="PTHR43798">
    <property type="entry name" value="MONOACYLGLYCEROL LIPASE"/>
    <property type="match status" value="1"/>
</dbReference>
<dbReference type="AlphaFoldDB" id="A0A6P6RVN2"/>
<evidence type="ECO:0000259" key="2">
    <source>
        <dbReference type="Pfam" id="PF12697"/>
    </source>
</evidence>
<dbReference type="RefSeq" id="XP_026191532.1">
    <property type="nucleotide sequence ID" value="XM_026335747.1"/>
</dbReference>
<dbReference type="Gene3D" id="3.40.50.1820">
    <property type="entry name" value="alpha/beta hydrolase"/>
    <property type="match status" value="1"/>
</dbReference>
<gene>
    <name evidence="4" type="primary">LOC34617878</name>
</gene>
<protein>
    <submittedName>
        <fullName evidence="4">Uncharacterized protein LOC34617878</fullName>
    </submittedName>
</protein>
<dbReference type="SUPFAM" id="SSF53474">
    <property type="entry name" value="alpha/beta-Hydrolases"/>
    <property type="match status" value="1"/>
</dbReference>
<dbReference type="InterPro" id="IPR050266">
    <property type="entry name" value="AB_hydrolase_sf"/>
</dbReference>
<dbReference type="PANTHER" id="PTHR43798:SF33">
    <property type="entry name" value="HYDROLASE, PUTATIVE (AFU_ORTHOLOGUE AFUA_2G14860)-RELATED"/>
    <property type="match status" value="1"/>
</dbReference>
<name>A0A6P6RVN2_9EIME</name>
<feature type="region of interest" description="Disordered" evidence="1">
    <location>
        <begin position="293"/>
        <end position="321"/>
    </location>
</feature>
<dbReference type="Pfam" id="PF12697">
    <property type="entry name" value="Abhydrolase_6"/>
    <property type="match status" value="1"/>
</dbReference>
<dbReference type="GO" id="GO:0016020">
    <property type="term" value="C:membrane"/>
    <property type="evidence" value="ECO:0007669"/>
    <property type="project" value="TreeGrafter"/>
</dbReference>
<accession>A0A6P6RVN2</accession>
<dbReference type="InterPro" id="IPR029058">
    <property type="entry name" value="AB_hydrolase_fold"/>
</dbReference>
<proteinExistence type="predicted"/>
<dbReference type="Proteomes" id="UP000515125">
    <property type="component" value="Unplaced"/>
</dbReference>
<evidence type="ECO:0000313" key="4">
    <source>
        <dbReference type="RefSeq" id="XP_026191532.1"/>
    </source>
</evidence>
<sequence>MGEETRLLCLCSGCEPLAAESRYLGVQFASVGPWKLRIVALDCQGPLRLLGETPETATPLGSIPLLIDEAAPRHQGADANDRSLTVFFIHGGGGRAGQFRHVIHFLSQRGIRCIAPDLPGHGLSRTASGAARRDPQGAPVCPVEDTQSIIKAVFDALAGTRKDEKKASSTPHCGSPPRRAVLVGHSFGCLQVLRLYSQLSAENRETEVSGICLIGGDVARGPPGLAAWLFLYLPRLVLQLIRSLVGQVSQRLLYSGETRQKNRRLMDDEQQITSMNLLETVLEILAHLKGGEAHKEFQRGTHKQREPREESAAAGSADAFRDKSHRPPVLLLYGEGDSVTPPAASAAALAAALGAGPLPASLPSPQYLRLPYTACGAEIRGSSCSNRNLSECLGGGPHVPPEEWARQGAVTAAVVGKAGHNVMLEQPLETNKVIWEFIKRQLQT</sequence>
<dbReference type="InterPro" id="IPR000073">
    <property type="entry name" value="AB_hydrolase_1"/>
</dbReference>
<feature type="domain" description="AB hydrolase-1" evidence="2">
    <location>
        <begin position="86"/>
        <end position="430"/>
    </location>
</feature>
<reference evidence="4" key="1">
    <citation type="submission" date="2025-08" db="UniProtKB">
        <authorList>
            <consortium name="RefSeq"/>
        </authorList>
    </citation>
    <scope>IDENTIFICATION</scope>
</reference>
<dbReference type="GeneID" id="34617878"/>
<keyword evidence="3" id="KW-1185">Reference proteome</keyword>
<feature type="compositionally biased region" description="Basic and acidic residues" evidence="1">
    <location>
        <begin position="293"/>
        <end position="311"/>
    </location>
</feature>
<evidence type="ECO:0000256" key="1">
    <source>
        <dbReference type="SAM" id="MobiDB-lite"/>
    </source>
</evidence>
<organism evidence="3 4">
    <name type="scientific">Cyclospora cayetanensis</name>
    <dbReference type="NCBI Taxonomy" id="88456"/>
    <lineage>
        <taxon>Eukaryota</taxon>
        <taxon>Sar</taxon>
        <taxon>Alveolata</taxon>
        <taxon>Apicomplexa</taxon>
        <taxon>Conoidasida</taxon>
        <taxon>Coccidia</taxon>
        <taxon>Eucoccidiorida</taxon>
        <taxon>Eimeriorina</taxon>
        <taxon>Eimeriidae</taxon>
        <taxon>Cyclospora</taxon>
    </lineage>
</organism>
<dbReference type="OrthoDB" id="428974at2759"/>
<evidence type="ECO:0000313" key="3">
    <source>
        <dbReference type="Proteomes" id="UP000515125"/>
    </source>
</evidence>